<keyword evidence="2" id="KW-1185">Reference proteome</keyword>
<proteinExistence type="predicted"/>
<comment type="caution">
    <text evidence="1">The sequence shown here is derived from an EMBL/GenBank/DDBJ whole genome shotgun (WGS) entry which is preliminary data.</text>
</comment>
<name>A0ACC1HU26_9FUNG</name>
<sequence length="355" mass="41044">MDQDEVIAISSDMFPSLQEFRLGYIERQVDITMRSNMLLSQVFSKEWRCLEAAELPFITDIMAFQIAKTCPKLKTLKAEICYNFSLPDPVEFGQWRHNDTVDIAWVGEYVLTNRGFLAIVQSCKNLFRLQIGLYSASHSHLLDQGIVFETSGANNDSIAVSRIWPTQPHLQPGEAVFAHDLPGVLVMPLEERQAQQAPDVRHHAHIDANDISIVPWACKDLVSLKLRELWFPTDTYAILLRQLPYLCNCIFEITDMDESVPLTAQGWETHKFMYEIEIRFRAQSSSWFCRQLFDLLPNLRVVYLSNYNADEKDLKRDYPYLTIRKRQGPKWVLYLGQDVPHRRVILTCASLAVDQ</sequence>
<dbReference type="EMBL" id="JAMZIH010000491">
    <property type="protein sequence ID" value="KAJ1679263.1"/>
    <property type="molecule type" value="Genomic_DNA"/>
</dbReference>
<organism evidence="1 2">
    <name type="scientific">Spiromyces aspiralis</name>
    <dbReference type="NCBI Taxonomy" id="68401"/>
    <lineage>
        <taxon>Eukaryota</taxon>
        <taxon>Fungi</taxon>
        <taxon>Fungi incertae sedis</taxon>
        <taxon>Zoopagomycota</taxon>
        <taxon>Kickxellomycotina</taxon>
        <taxon>Kickxellomycetes</taxon>
        <taxon>Kickxellales</taxon>
        <taxon>Kickxellaceae</taxon>
        <taxon>Spiromyces</taxon>
    </lineage>
</organism>
<evidence type="ECO:0000313" key="2">
    <source>
        <dbReference type="Proteomes" id="UP001145114"/>
    </source>
</evidence>
<evidence type="ECO:0000313" key="1">
    <source>
        <dbReference type="EMBL" id="KAJ1679263.1"/>
    </source>
</evidence>
<gene>
    <name evidence="1" type="ORF">EV182_002403</name>
</gene>
<dbReference type="Proteomes" id="UP001145114">
    <property type="component" value="Unassembled WGS sequence"/>
</dbReference>
<reference evidence="1" key="1">
    <citation type="submission" date="2022-06" db="EMBL/GenBank/DDBJ databases">
        <title>Phylogenomic reconstructions and comparative analyses of Kickxellomycotina fungi.</title>
        <authorList>
            <person name="Reynolds N.K."/>
            <person name="Stajich J.E."/>
            <person name="Barry K."/>
            <person name="Grigoriev I.V."/>
            <person name="Crous P."/>
            <person name="Smith M.E."/>
        </authorList>
    </citation>
    <scope>NUCLEOTIDE SEQUENCE</scope>
    <source>
        <strain evidence="1">RSA 2271</strain>
    </source>
</reference>
<protein>
    <submittedName>
        <fullName evidence="1">Uncharacterized protein</fullName>
    </submittedName>
</protein>
<accession>A0ACC1HU26</accession>